<proteinExistence type="predicted"/>
<gene>
    <name evidence="1" type="ORF">F3J37_21145</name>
</gene>
<accession>A0ABX0RUC3</accession>
<name>A0ABX0RUC3_9GAMM</name>
<evidence type="ECO:0008006" key="3">
    <source>
        <dbReference type="Google" id="ProtNLM"/>
    </source>
</evidence>
<evidence type="ECO:0000313" key="1">
    <source>
        <dbReference type="EMBL" id="NIG21187.1"/>
    </source>
</evidence>
<keyword evidence="2" id="KW-1185">Reference proteome</keyword>
<evidence type="ECO:0000313" key="2">
    <source>
        <dbReference type="Proteomes" id="UP001515780"/>
    </source>
</evidence>
<sequence>MPEQFGSPTYWQILTSTLQKTQSAYGYAIGALLARGGVMPLAHFPAASGSPHFMSKRLSHEAVLQRLCSNGLVKKIDLLGIGECVALRESNEEYFNGVEIEVKARMVTESVLLKAVAQWSKNLGLVSYEQLKNRDVSEPKVTGFLFDLTAPSYLTGLLQQKSSGGTMPGFFCCDVLFNGKLEEEHIAPFINKCRSIKSLPKTGRPFFIFVADSYSKEAFLALKEQGIVPATVNNLFGQETAETLRALTETLKSITFLNNKSEQIDEVMTRLSHIEGAASQLRGDLFEYIVAKAVKDSAQYVEVGVQCKDSKGKKADCDVFVSNGYKKVTFIECKGYNPYAEVLHKDVKHWIHEQVPVFFKHALIHYPNTAIHVEFWTTGKLGKDSMDLLNDFKEKNKNDQRYEVVFRQAHDVKDFIDGTRNKSLVRVFGKHFIDYYRKDPLGAVTPPKRLASSDNVPT</sequence>
<dbReference type="EMBL" id="VWXC01000019">
    <property type="protein sequence ID" value="NIG21187.1"/>
    <property type="molecule type" value="Genomic_DNA"/>
</dbReference>
<comment type="caution">
    <text evidence="1">The sequence shown here is derived from an EMBL/GenBank/DDBJ whole genome shotgun (WGS) entry which is preliminary data.</text>
</comment>
<organism evidence="1 2">
    <name type="scientific">Candidatus Pantoea communis</name>
    <dbReference type="NCBI Taxonomy" id="2608354"/>
    <lineage>
        <taxon>Bacteria</taxon>
        <taxon>Pseudomonadati</taxon>
        <taxon>Pseudomonadota</taxon>
        <taxon>Gammaproteobacteria</taxon>
        <taxon>Enterobacterales</taxon>
        <taxon>Erwiniaceae</taxon>
        <taxon>Pantoea</taxon>
    </lineage>
</organism>
<protein>
    <recommendedName>
        <fullName evidence="3">Restriction endonuclease type IV Mrr domain-containing protein</fullName>
    </recommendedName>
</protein>
<dbReference type="Proteomes" id="UP001515780">
    <property type="component" value="Unassembled WGS sequence"/>
</dbReference>
<reference evidence="1 2" key="1">
    <citation type="journal article" date="2019" name="bioRxiv">
        <title>Bacteria contribute to plant secondary compound degradation in a generalist herbivore system.</title>
        <authorList>
            <person name="Francoeur C.B."/>
            <person name="Khadempour L."/>
            <person name="Moreira-Soto R.D."/>
            <person name="Gotting K."/>
            <person name="Book A.J."/>
            <person name="Pinto-Tomas A.A."/>
            <person name="Keefover-Ring K."/>
            <person name="Currie C.R."/>
        </authorList>
    </citation>
    <scope>NUCLEOTIDE SEQUENCE [LARGE SCALE GENOMIC DNA]</scope>
    <source>
        <strain evidence="1">Al-1710</strain>
    </source>
</reference>
<dbReference type="RefSeq" id="WP_166935529.1">
    <property type="nucleotide sequence ID" value="NZ_VWXC01000019.1"/>
</dbReference>